<keyword evidence="2" id="KW-1185">Reference proteome</keyword>
<name>A0A8J2MC18_9BILA</name>
<dbReference type="OrthoDB" id="5860759at2759"/>
<comment type="caution">
    <text evidence="1">The sequence shown here is derived from an EMBL/GenBank/DDBJ whole genome shotgun (WGS) entry which is preliminary data.</text>
</comment>
<evidence type="ECO:0000313" key="2">
    <source>
        <dbReference type="Proteomes" id="UP000746747"/>
    </source>
</evidence>
<dbReference type="EMBL" id="CAKAEH010001855">
    <property type="protein sequence ID" value="CAG9539845.1"/>
    <property type="molecule type" value="Genomic_DNA"/>
</dbReference>
<dbReference type="Proteomes" id="UP000746747">
    <property type="component" value="Unassembled WGS sequence"/>
</dbReference>
<accession>A0A8J2MC18</accession>
<organism evidence="1 2">
    <name type="scientific">Cercopithifilaria johnstoni</name>
    <dbReference type="NCBI Taxonomy" id="2874296"/>
    <lineage>
        <taxon>Eukaryota</taxon>
        <taxon>Metazoa</taxon>
        <taxon>Ecdysozoa</taxon>
        <taxon>Nematoda</taxon>
        <taxon>Chromadorea</taxon>
        <taxon>Rhabditida</taxon>
        <taxon>Spirurina</taxon>
        <taxon>Spiruromorpha</taxon>
        <taxon>Filarioidea</taxon>
        <taxon>Onchocercidae</taxon>
        <taxon>Cercopithifilaria</taxon>
    </lineage>
</organism>
<sequence length="93" mass="10216">MITNRYGNGISHSATQLTLQLMIKFIVILKPTQACFASQSCCPPASTGCSPAAPSCPSPSSSEGEMKFLQKFNNYHAGIQLSIQLIYRWMRCI</sequence>
<protein>
    <submittedName>
        <fullName evidence="1">Uncharacterized protein</fullName>
    </submittedName>
</protein>
<dbReference type="AlphaFoldDB" id="A0A8J2MC18"/>
<proteinExistence type="predicted"/>
<reference evidence="1" key="1">
    <citation type="submission" date="2021-09" db="EMBL/GenBank/DDBJ databases">
        <authorList>
            <consortium name="Pathogen Informatics"/>
        </authorList>
    </citation>
    <scope>NUCLEOTIDE SEQUENCE</scope>
</reference>
<evidence type="ECO:0000313" key="1">
    <source>
        <dbReference type="EMBL" id="CAG9539845.1"/>
    </source>
</evidence>
<gene>
    <name evidence="1" type="ORF">CJOHNSTONI_LOCUS9410</name>
</gene>